<evidence type="ECO:0000256" key="5">
    <source>
        <dbReference type="ARBA" id="ARBA00010617"/>
    </source>
</evidence>
<keyword evidence="13" id="KW-0472">Membrane</keyword>
<keyword evidence="11 14" id="KW-0408">Iron</keyword>
<evidence type="ECO:0000256" key="12">
    <source>
        <dbReference type="ARBA" id="ARBA00023033"/>
    </source>
</evidence>
<dbReference type="CDD" id="cd20628">
    <property type="entry name" value="CYP4"/>
    <property type="match status" value="1"/>
</dbReference>
<evidence type="ECO:0000256" key="10">
    <source>
        <dbReference type="ARBA" id="ARBA00023002"/>
    </source>
</evidence>
<dbReference type="GO" id="GO:0005506">
    <property type="term" value="F:iron ion binding"/>
    <property type="evidence" value="ECO:0007669"/>
    <property type="project" value="InterPro"/>
</dbReference>
<dbReference type="Pfam" id="PF00067">
    <property type="entry name" value="p450"/>
    <property type="match status" value="1"/>
</dbReference>
<gene>
    <name evidence="17" type="ORF">NQ315_014349</name>
</gene>
<keyword evidence="10 15" id="KW-0560">Oxidoreductase</keyword>
<evidence type="ECO:0000256" key="4">
    <source>
        <dbReference type="ARBA" id="ARBA00004406"/>
    </source>
</evidence>
<feature type="chain" id="PRO_5043753993" description="Cytochrome P450" evidence="16">
    <location>
        <begin position="23"/>
        <end position="477"/>
    </location>
</feature>
<dbReference type="InterPro" id="IPR002401">
    <property type="entry name" value="Cyt_P450_E_grp-I"/>
</dbReference>
<dbReference type="AlphaFoldDB" id="A0AAV8VLK2"/>
<dbReference type="GO" id="GO:0016705">
    <property type="term" value="F:oxidoreductase activity, acting on paired donors, with incorporation or reduction of molecular oxygen"/>
    <property type="evidence" value="ECO:0007669"/>
    <property type="project" value="InterPro"/>
</dbReference>
<reference evidence="17 18" key="1">
    <citation type="journal article" date="2023" name="Insect Mol. Biol.">
        <title>Genome sequencing provides insights into the evolution of gene families encoding plant cell wall-degrading enzymes in longhorned beetles.</title>
        <authorList>
            <person name="Shin N.R."/>
            <person name="Okamura Y."/>
            <person name="Kirsch R."/>
            <person name="Pauchet Y."/>
        </authorList>
    </citation>
    <scope>NUCLEOTIDE SEQUENCE [LARGE SCALE GENOMIC DNA]</scope>
    <source>
        <strain evidence="17">EAD_L_NR</strain>
    </source>
</reference>
<name>A0AAV8VLK2_9CUCU</name>
<evidence type="ECO:0000256" key="6">
    <source>
        <dbReference type="ARBA" id="ARBA00022617"/>
    </source>
</evidence>
<keyword evidence="16" id="KW-0732">Signal</keyword>
<sequence>MWFTALLVLALTLLAIIYRKLQKNSKYWKCISEIPGPKGKPVIGNFLDTFATPEQLFNKRRQWAKEFYPIYKTRVFSFVFVGIMTPEDMEKVINSKANNVKGVMYHLFTDWLGDGLLVSHSEKWKSRRRLLTPAFHFTILQEFLNIFNIEAENLVKEIEKSCKEPYIDVVKPITEFTLCSIVETSMGIKMNEQKSAESYKQALIDLNTIFIHRLARPWLLIKPVYKFSQVYKEEQNLVNVMHTFSNNVIEERKKTFDVNDNTYSIKKRQAMLDLLLAAQRSGIDIDDDGIREEVDTFLFGGHDTTAMCICYTLMALANEPHIQEEIVKEIHEILGDSGNPPTYSELQQMSYMERCIKESLRLYPSIPMVSRIAGEDIKTHSGYTIPKGANVCMFIYDMHRSPDLWPNPLKFDPDRFLPENIRGRHPYAFIPFSAGSRNCIGQKYGFLEVKTALCSILRKFRLEPVDTPESVKYSVWF</sequence>
<evidence type="ECO:0000313" key="18">
    <source>
        <dbReference type="Proteomes" id="UP001159042"/>
    </source>
</evidence>
<proteinExistence type="inferred from homology"/>
<comment type="function">
    <text evidence="2">May be involved in the metabolism of insect hormones and in the breakdown of synthetic insecticides.</text>
</comment>
<dbReference type="PANTHER" id="PTHR24291:SF189">
    <property type="entry name" value="CYTOCHROME P450 4C3-RELATED"/>
    <property type="match status" value="1"/>
</dbReference>
<dbReference type="PRINTS" id="PR00463">
    <property type="entry name" value="EP450I"/>
</dbReference>
<evidence type="ECO:0000256" key="8">
    <source>
        <dbReference type="ARBA" id="ARBA00022824"/>
    </source>
</evidence>
<comment type="cofactor">
    <cofactor evidence="1 14">
        <name>heme</name>
        <dbReference type="ChEBI" id="CHEBI:30413"/>
    </cofactor>
</comment>
<evidence type="ECO:0000256" key="9">
    <source>
        <dbReference type="ARBA" id="ARBA00022848"/>
    </source>
</evidence>
<dbReference type="Proteomes" id="UP001159042">
    <property type="component" value="Unassembled WGS sequence"/>
</dbReference>
<keyword evidence="18" id="KW-1185">Reference proteome</keyword>
<evidence type="ECO:0000256" key="1">
    <source>
        <dbReference type="ARBA" id="ARBA00001971"/>
    </source>
</evidence>
<organism evidence="17 18">
    <name type="scientific">Exocentrus adspersus</name>
    <dbReference type="NCBI Taxonomy" id="1586481"/>
    <lineage>
        <taxon>Eukaryota</taxon>
        <taxon>Metazoa</taxon>
        <taxon>Ecdysozoa</taxon>
        <taxon>Arthropoda</taxon>
        <taxon>Hexapoda</taxon>
        <taxon>Insecta</taxon>
        <taxon>Pterygota</taxon>
        <taxon>Neoptera</taxon>
        <taxon>Endopterygota</taxon>
        <taxon>Coleoptera</taxon>
        <taxon>Polyphaga</taxon>
        <taxon>Cucujiformia</taxon>
        <taxon>Chrysomeloidea</taxon>
        <taxon>Cerambycidae</taxon>
        <taxon>Lamiinae</taxon>
        <taxon>Acanthocinini</taxon>
        <taxon>Exocentrus</taxon>
    </lineage>
</organism>
<dbReference type="SUPFAM" id="SSF48264">
    <property type="entry name" value="Cytochrome P450"/>
    <property type="match status" value="1"/>
</dbReference>
<dbReference type="PROSITE" id="PS00086">
    <property type="entry name" value="CYTOCHROME_P450"/>
    <property type="match status" value="1"/>
</dbReference>
<evidence type="ECO:0000256" key="7">
    <source>
        <dbReference type="ARBA" id="ARBA00022723"/>
    </source>
</evidence>
<keyword evidence="7 14" id="KW-0479">Metal-binding</keyword>
<evidence type="ECO:0000256" key="2">
    <source>
        <dbReference type="ARBA" id="ARBA00003690"/>
    </source>
</evidence>
<dbReference type="GO" id="GO:0004497">
    <property type="term" value="F:monooxygenase activity"/>
    <property type="evidence" value="ECO:0007669"/>
    <property type="project" value="UniProtKB-KW"/>
</dbReference>
<keyword evidence="6 14" id="KW-0349">Heme</keyword>
<keyword evidence="12 15" id="KW-0503">Monooxygenase</keyword>
<feature type="binding site" description="axial binding residue" evidence="14">
    <location>
        <position position="439"/>
    </location>
    <ligand>
        <name>heme</name>
        <dbReference type="ChEBI" id="CHEBI:30413"/>
    </ligand>
    <ligandPart>
        <name>Fe</name>
        <dbReference type="ChEBI" id="CHEBI:18248"/>
    </ligandPart>
</feature>
<evidence type="ECO:0000256" key="14">
    <source>
        <dbReference type="PIRSR" id="PIRSR602401-1"/>
    </source>
</evidence>
<evidence type="ECO:0000313" key="17">
    <source>
        <dbReference type="EMBL" id="KAJ8915094.1"/>
    </source>
</evidence>
<protein>
    <recommendedName>
        <fullName evidence="19">Cytochrome P450</fullName>
    </recommendedName>
</protein>
<comment type="subcellular location">
    <subcellularLocation>
        <location evidence="4">Endoplasmic reticulum membrane</location>
        <topology evidence="4">Peripheral membrane protein</topology>
    </subcellularLocation>
    <subcellularLocation>
        <location evidence="3">Microsome membrane</location>
        <topology evidence="3">Peripheral membrane protein</topology>
    </subcellularLocation>
</comment>
<keyword evidence="9" id="KW-0492">Microsome</keyword>
<dbReference type="EMBL" id="JANEYG010000058">
    <property type="protein sequence ID" value="KAJ8915094.1"/>
    <property type="molecule type" value="Genomic_DNA"/>
</dbReference>
<dbReference type="InterPro" id="IPR036396">
    <property type="entry name" value="Cyt_P450_sf"/>
</dbReference>
<dbReference type="GO" id="GO:0005789">
    <property type="term" value="C:endoplasmic reticulum membrane"/>
    <property type="evidence" value="ECO:0007669"/>
    <property type="project" value="UniProtKB-SubCell"/>
</dbReference>
<evidence type="ECO:0000256" key="16">
    <source>
        <dbReference type="SAM" id="SignalP"/>
    </source>
</evidence>
<dbReference type="InterPro" id="IPR050196">
    <property type="entry name" value="Cytochrome_P450_Monoox"/>
</dbReference>
<dbReference type="GO" id="GO:0020037">
    <property type="term" value="F:heme binding"/>
    <property type="evidence" value="ECO:0007669"/>
    <property type="project" value="InterPro"/>
</dbReference>
<evidence type="ECO:0000256" key="15">
    <source>
        <dbReference type="RuleBase" id="RU000461"/>
    </source>
</evidence>
<evidence type="ECO:0000256" key="11">
    <source>
        <dbReference type="ARBA" id="ARBA00023004"/>
    </source>
</evidence>
<feature type="signal peptide" evidence="16">
    <location>
        <begin position="1"/>
        <end position="22"/>
    </location>
</feature>
<comment type="caution">
    <text evidence="17">The sequence shown here is derived from an EMBL/GenBank/DDBJ whole genome shotgun (WGS) entry which is preliminary data.</text>
</comment>
<dbReference type="PRINTS" id="PR00385">
    <property type="entry name" value="P450"/>
</dbReference>
<dbReference type="PANTHER" id="PTHR24291">
    <property type="entry name" value="CYTOCHROME P450 FAMILY 4"/>
    <property type="match status" value="1"/>
</dbReference>
<evidence type="ECO:0000256" key="3">
    <source>
        <dbReference type="ARBA" id="ARBA00004174"/>
    </source>
</evidence>
<dbReference type="InterPro" id="IPR001128">
    <property type="entry name" value="Cyt_P450"/>
</dbReference>
<accession>A0AAV8VLK2</accession>
<dbReference type="InterPro" id="IPR017972">
    <property type="entry name" value="Cyt_P450_CS"/>
</dbReference>
<keyword evidence="8" id="KW-0256">Endoplasmic reticulum</keyword>
<evidence type="ECO:0000256" key="13">
    <source>
        <dbReference type="ARBA" id="ARBA00023136"/>
    </source>
</evidence>
<comment type="similarity">
    <text evidence="5 15">Belongs to the cytochrome P450 family.</text>
</comment>
<dbReference type="Gene3D" id="1.10.630.10">
    <property type="entry name" value="Cytochrome P450"/>
    <property type="match status" value="1"/>
</dbReference>
<evidence type="ECO:0008006" key="19">
    <source>
        <dbReference type="Google" id="ProtNLM"/>
    </source>
</evidence>